<feature type="compositionally biased region" description="Low complexity" evidence="1">
    <location>
        <begin position="212"/>
        <end position="224"/>
    </location>
</feature>
<reference evidence="2 3" key="1">
    <citation type="submission" date="2019-09" db="EMBL/GenBank/DDBJ databases">
        <title>Bird 10,000 Genomes (B10K) Project - Family phase.</title>
        <authorList>
            <person name="Zhang G."/>
        </authorList>
    </citation>
    <scope>NUCLEOTIDE SEQUENCE [LARGE SCALE GENOMIC DNA]</scope>
    <source>
        <strain evidence="2">B10K-DU-002-13</strain>
        <tissue evidence="2">Muscle</tissue>
    </source>
</reference>
<feature type="compositionally biased region" description="Basic and acidic residues" evidence="1">
    <location>
        <begin position="129"/>
        <end position="141"/>
    </location>
</feature>
<dbReference type="GO" id="GO:0000281">
    <property type="term" value="P:mitotic cytokinesis"/>
    <property type="evidence" value="ECO:0007669"/>
    <property type="project" value="InterPro"/>
</dbReference>
<feature type="region of interest" description="Disordered" evidence="1">
    <location>
        <begin position="335"/>
        <end position="388"/>
    </location>
</feature>
<dbReference type="GO" id="GO:0090307">
    <property type="term" value="P:mitotic spindle assembly"/>
    <property type="evidence" value="ECO:0007669"/>
    <property type="project" value="TreeGrafter"/>
</dbReference>
<dbReference type="GO" id="GO:1902412">
    <property type="term" value="P:regulation of mitotic cytokinesis"/>
    <property type="evidence" value="ECO:0007669"/>
    <property type="project" value="TreeGrafter"/>
</dbReference>
<feature type="region of interest" description="Disordered" evidence="1">
    <location>
        <begin position="527"/>
        <end position="562"/>
    </location>
</feature>
<feature type="non-terminal residue" evidence="2">
    <location>
        <position position="1"/>
    </location>
</feature>
<keyword evidence="3" id="KW-1185">Reference proteome</keyword>
<feature type="compositionally biased region" description="Basic and acidic residues" evidence="1">
    <location>
        <begin position="352"/>
        <end position="362"/>
    </location>
</feature>
<comment type="caution">
    <text evidence="2">The sequence shown here is derived from an EMBL/GenBank/DDBJ whole genome shotgun (WGS) entry which is preliminary data.</text>
</comment>
<evidence type="ECO:0000256" key="1">
    <source>
        <dbReference type="SAM" id="MobiDB-lite"/>
    </source>
</evidence>
<dbReference type="GO" id="GO:0000235">
    <property type="term" value="C:astral microtubule"/>
    <property type="evidence" value="ECO:0007669"/>
    <property type="project" value="TreeGrafter"/>
</dbReference>
<gene>
    <name evidence="2" type="primary">Map9</name>
    <name evidence="2" type="ORF">HIMHIM_R15822</name>
</gene>
<dbReference type="AlphaFoldDB" id="A0A7L1L4Z0"/>
<feature type="region of interest" description="Disordered" evidence="1">
    <location>
        <begin position="97"/>
        <end position="299"/>
    </location>
</feature>
<dbReference type="EMBL" id="VXBK01005257">
    <property type="protein sequence ID" value="NXN68439.1"/>
    <property type="molecule type" value="Genomic_DNA"/>
</dbReference>
<dbReference type="OrthoDB" id="8956542at2759"/>
<organism evidence="2 3">
    <name type="scientific">Himantopus himantopus</name>
    <name type="common">Black-winged stilt</name>
    <name type="synonym">Charadrius himantopus</name>
    <dbReference type="NCBI Taxonomy" id="225398"/>
    <lineage>
        <taxon>Eukaryota</taxon>
        <taxon>Metazoa</taxon>
        <taxon>Chordata</taxon>
        <taxon>Craniata</taxon>
        <taxon>Vertebrata</taxon>
        <taxon>Euteleostomi</taxon>
        <taxon>Archelosauria</taxon>
        <taxon>Archosauria</taxon>
        <taxon>Dinosauria</taxon>
        <taxon>Saurischia</taxon>
        <taxon>Theropoda</taxon>
        <taxon>Coelurosauria</taxon>
        <taxon>Aves</taxon>
        <taxon>Neognathae</taxon>
        <taxon>Neoaves</taxon>
        <taxon>Charadriiformes</taxon>
        <taxon>Recurvirostridae</taxon>
        <taxon>Himantopus</taxon>
    </lineage>
</organism>
<evidence type="ECO:0000313" key="2">
    <source>
        <dbReference type="EMBL" id="NXN68439.1"/>
    </source>
</evidence>
<feature type="region of interest" description="Disordered" evidence="1">
    <location>
        <begin position="480"/>
        <end position="514"/>
    </location>
</feature>
<protein>
    <submittedName>
        <fullName evidence="2">MAP9 protein</fullName>
    </submittedName>
</protein>
<feature type="region of interest" description="Disordered" evidence="1">
    <location>
        <begin position="614"/>
        <end position="647"/>
    </location>
</feature>
<dbReference type="GO" id="GO:0008017">
    <property type="term" value="F:microtubule binding"/>
    <property type="evidence" value="ECO:0007669"/>
    <property type="project" value="TreeGrafter"/>
</dbReference>
<feature type="region of interest" description="Disordered" evidence="1">
    <location>
        <begin position="1"/>
        <end position="76"/>
    </location>
</feature>
<dbReference type="InterPro" id="IPR026106">
    <property type="entry name" value="MAP9"/>
</dbReference>
<dbReference type="PANTHER" id="PTHR14739">
    <property type="entry name" value="MICROTUBULE-ASSOCIATED PROTEIN 9"/>
    <property type="match status" value="1"/>
</dbReference>
<name>A0A7L1L4Z0_HIMHI</name>
<feature type="compositionally biased region" description="Basic and acidic residues" evidence="1">
    <location>
        <begin position="484"/>
        <end position="514"/>
    </location>
</feature>
<evidence type="ECO:0000313" key="3">
    <source>
        <dbReference type="Proteomes" id="UP000571567"/>
    </source>
</evidence>
<accession>A0A7L1L4Z0</accession>
<feature type="non-terminal residue" evidence="2">
    <location>
        <position position="647"/>
    </location>
</feature>
<feature type="compositionally biased region" description="Acidic residues" evidence="1">
    <location>
        <begin position="19"/>
        <end position="29"/>
    </location>
</feature>
<dbReference type="Proteomes" id="UP000571567">
    <property type="component" value="Unassembled WGS sequence"/>
</dbReference>
<feature type="compositionally biased region" description="Polar residues" evidence="1">
    <location>
        <begin position="363"/>
        <end position="379"/>
    </location>
</feature>
<feature type="compositionally biased region" description="Basic and acidic residues" evidence="1">
    <location>
        <begin position="148"/>
        <end position="159"/>
    </location>
</feature>
<sequence length="647" mass="73697">DELQETISARAAREQTAEYSDDFESDEDGMLNGIGEELNETNSGAESTEKSVAVESPLSDDDASQKAADLENEAADDLTISFHQKKLQQVMLLESENIQDDRKEEEECLKSQNEGDDGKNNEECSAAEEVPRDNSESDHSNDLPICELQKKRNQEENKPIPKPRVHKTRNASASDGCYKPLPQPRSILRKSGPVEDNELNRSEGKITPRNGLSSFSVTSSLTTLNVQAMPKKKLLAESPDPEIRDTSTPFSINFTSHNERSGDSSLLMRGEAPPAKDQNILTSDLKLEENSRKSPSVTEAVMTTVKKLEKSTDDSSDEVVKIVEEQIVTDTIQKVSVSHQSEHGEVNNTSEDSVKKLSETKESVLQNSKASLSDRSLSPAQLKKKVKAVPSATPVSSQYLGTLKVLEDKHVQNNSTEFDKADSLRAAVFQNWLEKKRVFLLELRRIEKKKAENLRNNTEKEEAVKRAEAIASFEAWKKKKGREAKKLSEKKKVEELKKKKAAEQNEERTEAAQKAFEKWKERKVEYLREQSRKEKQSERIRKKKEEELVAEKKRDSMSAVEKWNEKKEEYMKQKKVEKIIERRKQEIQQAKKEEKNKKALEEYERWLEKKEKREQLEKKQKKLQAVHGDQAPSPWSPPGKVTYSGNF</sequence>
<proteinExistence type="predicted"/>
<dbReference type="PANTHER" id="PTHR14739:SF9">
    <property type="entry name" value="MICROTUBULE-ASSOCIATED PROTEIN 9"/>
    <property type="match status" value="1"/>
</dbReference>
<feature type="compositionally biased region" description="Polar residues" evidence="1">
    <location>
        <begin position="246"/>
        <end position="256"/>
    </location>
</feature>